<accession>A0A060T8X6</accession>
<reference evidence="5" key="2">
    <citation type="submission" date="2014-06" db="EMBL/GenBank/DDBJ databases">
        <title>The complete genome of Blastobotrys (Arxula) adeninivorans LS3 - a yeast of biotechnological interest.</title>
        <authorList>
            <person name="Kunze G."/>
            <person name="Gaillardin C."/>
            <person name="Czernicka M."/>
            <person name="Durrens P."/>
            <person name="Martin T."/>
            <person name="Boer E."/>
            <person name="Gabaldon T."/>
            <person name="Cruz J."/>
            <person name="Talla E."/>
            <person name="Marck C."/>
            <person name="Goffeau A."/>
            <person name="Barbe V."/>
            <person name="Baret P."/>
            <person name="Baronian K."/>
            <person name="Beier S."/>
            <person name="Bleykasten C."/>
            <person name="Bode R."/>
            <person name="Casaregola S."/>
            <person name="Despons L."/>
            <person name="Fairhead C."/>
            <person name="Giersberg M."/>
            <person name="Gierski P."/>
            <person name="Hahnel U."/>
            <person name="Hartmann A."/>
            <person name="Jankowska D."/>
            <person name="Jubin C."/>
            <person name="Jung P."/>
            <person name="Lafontaine I."/>
            <person name="Leh-Louis V."/>
            <person name="Lemaire M."/>
            <person name="Marcet-Houben M."/>
            <person name="Mascher M."/>
            <person name="Morel G."/>
            <person name="Richard G.-F."/>
            <person name="Riechen J."/>
            <person name="Sacerdot C."/>
            <person name="Sarkar A."/>
            <person name="Savel G."/>
            <person name="Schacherer J."/>
            <person name="Sherman D."/>
            <person name="Straub M.-L."/>
            <person name="Stein N."/>
            <person name="Thierry A."/>
            <person name="Trautwein-Schult A."/>
            <person name="Westhof E."/>
            <person name="Worch S."/>
            <person name="Dujon B."/>
            <person name="Souciet J.-L."/>
            <person name="Wincker P."/>
            <person name="Scholz U."/>
            <person name="Neuveglise N."/>
        </authorList>
    </citation>
    <scope>NUCLEOTIDE SEQUENCE</scope>
    <source>
        <strain evidence="5">LS3</strain>
    </source>
</reference>
<dbReference type="Pfam" id="PF11951">
    <property type="entry name" value="Fungal_trans_2"/>
    <property type="match status" value="1"/>
</dbReference>
<dbReference type="AlphaFoldDB" id="A0A060T8X6"/>
<reference evidence="5" key="1">
    <citation type="submission" date="2014-02" db="EMBL/GenBank/DDBJ databases">
        <authorList>
            <person name="Genoscope - CEA"/>
        </authorList>
    </citation>
    <scope>NUCLEOTIDE SEQUENCE</scope>
    <source>
        <strain evidence="5">LS3</strain>
    </source>
</reference>
<dbReference type="CDD" id="cd00067">
    <property type="entry name" value="GAL4"/>
    <property type="match status" value="1"/>
</dbReference>
<evidence type="ECO:0000313" key="5">
    <source>
        <dbReference type="EMBL" id="CDP35636.1"/>
    </source>
</evidence>
<dbReference type="GO" id="GO:0000976">
    <property type="term" value="F:transcription cis-regulatory region binding"/>
    <property type="evidence" value="ECO:0007669"/>
    <property type="project" value="TreeGrafter"/>
</dbReference>
<dbReference type="InterPro" id="IPR021858">
    <property type="entry name" value="Fun_TF"/>
</dbReference>
<dbReference type="PROSITE" id="PS00463">
    <property type="entry name" value="ZN2_CY6_FUNGAL_1"/>
    <property type="match status" value="1"/>
</dbReference>
<feature type="region of interest" description="Disordered" evidence="3">
    <location>
        <begin position="98"/>
        <end position="125"/>
    </location>
</feature>
<dbReference type="PANTHER" id="PTHR37534:SF43">
    <property type="entry name" value="FINGER DOMAIN PROTEIN, PUTATIVE (AFU_ORTHOLOGUE AFUA_1G01850)-RELATED"/>
    <property type="match status" value="1"/>
</dbReference>
<dbReference type="PANTHER" id="PTHR37534">
    <property type="entry name" value="TRANSCRIPTIONAL ACTIVATOR PROTEIN UGA3"/>
    <property type="match status" value="1"/>
</dbReference>
<evidence type="ECO:0000256" key="1">
    <source>
        <dbReference type="ARBA" id="ARBA00004123"/>
    </source>
</evidence>
<dbReference type="InterPro" id="IPR001138">
    <property type="entry name" value="Zn2Cys6_DnaBD"/>
</dbReference>
<keyword evidence="2" id="KW-0539">Nucleus</keyword>
<dbReference type="Pfam" id="PF00172">
    <property type="entry name" value="Zn_clus"/>
    <property type="match status" value="1"/>
</dbReference>
<dbReference type="PROSITE" id="PS50048">
    <property type="entry name" value="ZN2_CY6_FUNGAL_2"/>
    <property type="match status" value="1"/>
</dbReference>
<dbReference type="GO" id="GO:0000981">
    <property type="term" value="F:DNA-binding transcription factor activity, RNA polymerase II-specific"/>
    <property type="evidence" value="ECO:0007669"/>
    <property type="project" value="InterPro"/>
</dbReference>
<organism evidence="5">
    <name type="scientific">Blastobotrys adeninivorans</name>
    <name type="common">Yeast</name>
    <name type="synonym">Arxula adeninivorans</name>
    <dbReference type="NCBI Taxonomy" id="409370"/>
    <lineage>
        <taxon>Eukaryota</taxon>
        <taxon>Fungi</taxon>
        <taxon>Dikarya</taxon>
        <taxon>Ascomycota</taxon>
        <taxon>Saccharomycotina</taxon>
        <taxon>Dipodascomycetes</taxon>
        <taxon>Dipodascales</taxon>
        <taxon>Trichomonascaceae</taxon>
        <taxon>Blastobotrys</taxon>
    </lineage>
</organism>
<feature type="compositionally biased region" description="Low complexity" evidence="3">
    <location>
        <begin position="217"/>
        <end position="233"/>
    </location>
</feature>
<name>A0A060T8X6_BLAAD</name>
<dbReference type="PhylomeDB" id="A0A060T8X6"/>
<dbReference type="GO" id="GO:0008270">
    <property type="term" value="F:zinc ion binding"/>
    <property type="evidence" value="ECO:0007669"/>
    <property type="project" value="InterPro"/>
</dbReference>
<dbReference type="EMBL" id="HG937693">
    <property type="protein sequence ID" value="CDP35636.1"/>
    <property type="molecule type" value="Genomic_DNA"/>
</dbReference>
<evidence type="ECO:0000256" key="2">
    <source>
        <dbReference type="ARBA" id="ARBA00023242"/>
    </source>
</evidence>
<dbReference type="GO" id="GO:0005634">
    <property type="term" value="C:nucleus"/>
    <property type="evidence" value="ECO:0007669"/>
    <property type="project" value="UniProtKB-SubCell"/>
</dbReference>
<protein>
    <submittedName>
        <fullName evidence="5">ARAD1C40018p</fullName>
    </submittedName>
</protein>
<dbReference type="SMART" id="SM00066">
    <property type="entry name" value="GAL4"/>
    <property type="match status" value="1"/>
</dbReference>
<proteinExistence type="predicted"/>
<feature type="region of interest" description="Disordered" evidence="3">
    <location>
        <begin position="213"/>
        <end position="235"/>
    </location>
</feature>
<sequence length="681" mass="75105">MPRANGDNNKPVKRRSRNGCHNCKRLKIKCDEAKPSCSNCIRSGSYCDYSLKLSWGGRGTSKRDSQDVGNITISQFQNTFVSVPQPKRGAQDFIIEYDPSTHPSKKIRRNDTNDNSPASSSPASIQIHNFGPGIFNRNIQPSVGRIEPLDSNDDDQSHETEVVIRNNSDIDSLFAESSAFANDLAAIDSLLADESPSYRGALSQVPIRFTNTNAHVTSPSSSTSSTPNSPTSNRVPRTLLPLPDILLEVPYYMELFNHFVHITADVLVPVPRRLYPDNPFATVLPQIALGTPHLLSVMLAYAASHRAKWLNREEPTEVISQLLNRTFEGLTRSLEDSRESKSDATLATAIMLATYEIISAKVDDSWKTHLHGAREIVVARGLADRLSGGLLTDSTDSGSSSGQSGSSRIFGPHQLKLISERISEDEASYFLLRSFSYIDVIGSLSSSTASTSLTTNEPVSQLWSIPANTRLSHDSGIDFLLGLDLNMIPIFSKVSSLIHRRRTLSEKSATDNIVEEEEEIASEALELSQILLTCCSNDSLQVVAPTRNATLSSASSSYTQLRVMNLAFCYAALIHLYRRALLFPGQSDTVQSIVSTVTDLLETHIPVGSHIEACMSFPIFTVGCEVYDHPTREIYRGRINGMKRFGVGQITRASEVMELCWESGRPWTEVVDEMGWDLNLL</sequence>
<evidence type="ECO:0000256" key="3">
    <source>
        <dbReference type="SAM" id="MobiDB-lite"/>
    </source>
</evidence>
<gene>
    <name evidence="5" type="ORF">GNLVRS02_ARAD1C40018g</name>
</gene>
<dbReference type="GO" id="GO:0045944">
    <property type="term" value="P:positive regulation of transcription by RNA polymerase II"/>
    <property type="evidence" value="ECO:0007669"/>
    <property type="project" value="TreeGrafter"/>
</dbReference>
<evidence type="ECO:0000259" key="4">
    <source>
        <dbReference type="PROSITE" id="PS50048"/>
    </source>
</evidence>
<dbReference type="Gene3D" id="4.10.240.10">
    <property type="entry name" value="Zn(2)-C6 fungal-type DNA-binding domain"/>
    <property type="match status" value="1"/>
</dbReference>
<feature type="domain" description="Zn(2)-C6 fungal-type" evidence="4">
    <location>
        <begin position="19"/>
        <end position="49"/>
    </location>
</feature>
<comment type="subcellular location">
    <subcellularLocation>
        <location evidence="1">Nucleus</location>
    </subcellularLocation>
</comment>
<dbReference type="SUPFAM" id="SSF57701">
    <property type="entry name" value="Zn2/Cys6 DNA-binding domain"/>
    <property type="match status" value="1"/>
</dbReference>
<dbReference type="InterPro" id="IPR036864">
    <property type="entry name" value="Zn2-C6_fun-type_DNA-bd_sf"/>
</dbReference>